<sequence length="183" mass="19627">MLLARTLARALALLTGGVLLTACAGTSPSSPPARPSPDDLIKAATQLLTDGCLTRQGLTPPRPGQGPASEARQQRVADALFGAGPAELSLTLPTGYVVRAHTDGCLAAANQRLYGDQRRWFRASVIVDNLRAEAARAHLTLDRVRARHRAELADYRRLRAHAVREASALLNHTDQPSTESTRP</sequence>
<dbReference type="PROSITE" id="PS51257">
    <property type="entry name" value="PROKAR_LIPOPROTEIN"/>
    <property type="match status" value="1"/>
</dbReference>
<keyword evidence="3" id="KW-1185">Reference proteome</keyword>
<feature type="chain" id="PRO_5045523340" description="Lipoprotein" evidence="1">
    <location>
        <begin position="25"/>
        <end position="183"/>
    </location>
</feature>
<evidence type="ECO:0000313" key="3">
    <source>
        <dbReference type="Proteomes" id="UP001165269"/>
    </source>
</evidence>
<evidence type="ECO:0000313" key="2">
    <source>
        <dbReference type="EMBL" id="MCI3272027.1"/>
    </source>
</evidence>
<dbReference type="Proteomes" id="UP001165269">
    <property type="component" value="Unassembled WGS sequence"/>
</dbReference>
<name>A0ABS9Y478_9ACTN</name>
<dbReference type="RefSeq" id="WP_242765190.1">
    <property type="nucleotide sequence ID" value="NZ_JALDAY010000004.1"/>
</dbReference>
<keyword evidence="1" id="KW-0732">Signal</keyword>
<organism evidence="2 3">
    <name type="scientific">Streptomyces cylindrosporus</name>
    <dbReference type="NCBI Taxonomy" id="2927583"/>
    <lineage>
        <taxon>Bacteria</taxon>
        <taxon>Bacillati</taxon>
        <taxon>Actinomycetota</taxon>
        <taxon>Actinomycetes</taxon>
        <taxon>Kitasatosporales</taxon>
        <taxon>Streptomycetaceae</taxon>
        <taxon>Streptomyces</taxon>
    </lineage>
</organism>
<reference evidence="2" key="1">
    <citation type="submission" date="2022-03" db="EMBL/GenBank/DDBJ databases">
        <title>Streptomyces 7R015 and 7R016 isolated from Barleria lupulina in Thailand.</title>
        <authorList>
            <person name="Kanchanasin P."/>
            <person name="Phongsopitanun W."/>
            <person name="Tanasupawat S."/>
        </authorList>
    </citation>
    <scope>NUCLEOTIDE SEQUENCE</scope>
    <source>
        <strain evidence="2">7R015</strain>
    </source>
</reference>
<evidence type="ECO:0000256" key="1">
    <source>
        <dbReference type="SAM" id="SignalP"/>
    </source>
</evidence>
<accession>A0ABS9Y478</accession>
<gene>
    <name evidence="2" type="ORF">MQP27_12980</name>
</gene>
<comment type="caution">
    <text evidence="2">The sequence shown here is derived from an EMBL/GenBank/DDBJ whole genome shotgun (WGS) entry which is preliminary data.</text>
</comment>
<dbReference type="EMBL" id="JALDAY010000004">
    <property type="protein sequence ID" value="MCI3272027.1"/>
    <property type="molecule type" value="Genomic_DNA"/>
</dbReference>
<feature type="signal peptide" evidence="1">
    <location>
        <begin position="1"/>
        <end position="24"/>
    </location>
</feature>
<protein>
    <recommendedName>
        <fullName evidence="4">Lipoprotein</fullName>
    </recommendedName>
</protein>
<proteinExistence type="predicted"/>
<evidence type="ECO:0008006" key="4">
    <source>
        <dbReference type="Google" id="ProtNLM"/>
    </source>
</evidence>